<gene>
    <name evidence="9" type="ORF">LCGC14_0339980</name>
</gene>
<dbReference type="CDD" id="cd00207">
    <property type="entry name" value="fer2"/>
    <property type="match status" value="1"/>
</dbReference>
<evidence type="ECO:0000256" key="4">
    <source>
        <dbReference type="ARBA" id="ARBA00023004"/>
    </source>
</evidence>
<dbReference type="InterPro" id="IPR036010">
    <property type="entry name" value="2Fe-2S_ferredoxin-like_sf"/>
</dbReference>
<dbReference type="InterPro" id="IPR012675">
    <property type="entry name" value="Beta-grasp_dom_sf"/>
</dbReference>
<keyword evidence="5" id="KW-0411">Iron-sulfur</keyword>
<evidence type="ECO:0000256" key="6">
    <source>
        <dbReference type="ARBA" id="ARBA00034078"/>
    </source>
</evidence>
<dbReference type="PANTHER" id="PTHR23426:SF65">
    <property type="entry name" value="FERREDOXIN-2, MITOCHONDRIAL"/>
    <property type="match status" value="1"/>
</dbReference>
<dbReference type="AlphaFoldDB" id="A0A0F9W188"/>
<reference evidence="9" key="1">
    <citation type="journal article" date="2015" name="Nature">
        <title>Complex archaea that bridge the gap between prokaryotes and eukaryotes.</title>
        <authorList>
            <person name="Spang A."/>
            <person name="Saw J.H."/>
            <person name="Jorgensen S.L."/>
            <person name="Zaremba-Niedzwiedzka K."/>
            <person name="Martijn J."/>
            <person name="Lind A.E."/>
            <person name="van Eijk R."/>
            <person name="Schleper C."/>
            <person name="Guy L."/>
            <person name="Ettema T.J."/>
        </authorList>
    </citation>
    <scope>NUCLEOTIDE SEQUENCE</scope>
</reference>
<dbReference type="Pfam" id="PF00111">
    <property type="entry name" value="Fer2"/>
    <property type="match status" value="1"/>
</dbReference>
<evidence type="ECO:0000256" key="3">
    <source>
        <dbReference type="ARBA" id="ARBA00022723"/>
    </source>
</evidence>
<evidence type="ECO:0000256" key="2">
    <source>
        <dbReference type="ARBA" id="ARBA00022714"/>
    </source>
</evidence>
<dbReference type="PROSITE" id="PS51085">
    <property type="entry name" value="2FE2S_FER_2"/>
    <property type="match status" value="1"/>
</dbReference>
<comment type="similarity">
    <text evidence="1">Belongs to the adrenodoxin/putidaredoxin family.</text>
</comment>
<evidence type="ECO:0000256" key="7">
    <source>
        <dbReference type="SAM" id="MobiDB-lite"/>
    </source>
</evidence>
<evidence type="ECO:0000259" key="8">
    <source>
        <dbReference type="PROSITE" id="PS51085"/>
    </source>
</evidence>
<keyword evidence="3" id="KW-0479">Metal-binding</keyword>
<dbReference type="PANTHER" id="PTHR23426">
    <property type="entry name" value="FERREDOXIN/ADRENODOXIN"/>
    <property type="match status" value="1"/>
</dbReference>
<feature type="region of interest" description="Disordered" evidence="7">
    <location>
        <begin position="1"/>
        <end position="20"/>
    </location>
</feature>
<comment type="cofactor">
    <cofactor evidence="6">
        <name>[2Fe-2S] cluster</name>
        <dbReference type="ChEBI" id="CHEBI:190135"/>
    </cofactor>
</comment>
<dbReference type="InterPro" id="IPR001041">
    <property type="entry name" value="2Fe-2S_ferredoxin-type"/>
</dbReference>
<dbReference type="InterPro" id="IPR001055">
    <property type="entry name" value="Adrenodoxin-like"/>
</dbReference>
<name>A0A0F9W188_9ZZZZ</name>
<accession>A0A0F9W188</accession>
<dbReference type="GO" id="GO:0009055">
    <property type="term" value="F:electron transfer activity"/>
    <property type="evidence" value="ECO:0007669"/>
    <property type="project" value="TreeGrafter"/>
</dbReference>
<sequence length="126" mass="13197">MRSDKTGGPERADRPAGATMATYKVTFEPAGVTVDSDPSMYPYGRHGRPGSVLDIALTHGVHIEHACGGIAACGTCCVRVESGGENLCDSDDEELDTIDRAGDNSLNSRLACMAVVDGDVTVRIPD</sequence>
<keyword evidence="4" id="KW-0408">Iron</keyword>
<evidence type="ECO:0000256" key="1">
    <source>
        <dbReference type="ARBA" id="ARBA00010914"/>
    </source>
</evidence>
<evidence type="ECO:0000313" key="9">
    <source>
        <dbReference type="EMBL" id="KKN79436.1"/>
    </source>
</evidence>
<dbReference type="Gene3D" id="3.10.20.30">
    <property type="match status" value="1"/>
</dbReference>
<dbReference type="GO" id="GO:0046872">
    <property type="term" value="F:metal ion binding"/>
    <property type="evidence" value="ECO:0007669"/>
    <property type="project" value="UniProtKB-KW"/>
</dbReference>
<feature type="compositionally biased region" description="Basic and acidic residues" evidence="7">
    <location>
        <begin position="1"/>
        <end position="14"/>
    </location>
</feature>
<organism evidence="9">
    <name type="scientific">marine sediment metagenome</name>
    <dbReference type="NCBI Taxonomy" id="412755"/>
    <lineage>
        <taxon>unclassified sequences</taxon>
        <taxon>metagenomes</taxon>
        <taxon>ecological metagenomes</taxon>
    </lineage>
</organism>
<keyword evidence="2" id="KW-0001">2Fe-2S</keyword>
<dbReference type="GO" id="GO:0051537">
    <property type="term" value="F:2 iron, 2 sulfur cluster binding"/>
    <property type="evidence" value="ECO:0007669"/>
    <property type="project" value="UniProtKB-KW"/>
</dbReference>
<comment type="caution">
    <text evidence="9">The sequence shown here is derived from an EMBL/GenBank/DDBJ whole genome shotgun (WGS) entry which is preliminary data.</text>
</comment>
<dbReference type="EMBL" id="LAZR01000247">
    <property type="protein sequence ID" value="KKN79436.1"/>
    <property type="molecule type" value="Genomic_DNA"/>
</dbReference>
<feature type="domain" description="2Fe-2S ferredoxin-type" evidence="8">
    <location>
        <begin position="23"/>
        <end position="126"/>
    </location>
</feature>
<proteinExistence type="inferred from homology"/>
<protein>
    <recommendedName>
        <fullName evidence="8">2Fe-2S ferredoxin-type domain-containing protein</fullName>
    </recommendedName>
</protein>
<dbReference type="SUPFAM" id="SSF54292">
    <property type="entry name" value="2Fe-2S ferredoxin-like"/>
    <property type="match status" value="1"/>
</dbReference>
<evidence type="ECO:0000256" key="5">
    <source>
        <dbReference type="ARBA" id="ARBA00023014"/>
    </source>
</evidence>
<dbReference type="GO" id="GO:0140647">
    <property type="term" value="P:P450-containing electron transport chain"/>
    <property type="evidence" value="ECO:0007669"/>
    <property type="project" value="InterPro"/>
</dbReference>